<evidence type="ECO:0000256" key="13">
    <source>
        <dbReference type="ARBA" id="ARBA00022984"/>
    </source>
</evidence>
<dbReference type="PROSITE" id="PS51387">
    <property type="entry name" value="FAD_PCMH"/>
    <property type="match status" value="1"/>
</dbReference>
<dbReference type="Gene3D" id="3.30.465.10">
    <property type="match status" value="1"/>
</dbReference>
<dbReference type="GO" id="GO:0009252">
    <property type="term" value="P:peptidoglycan biosynthetic process"/>
    <property type="evidence" value="ECO:0007669"/>
    <property type="project" value="UniProtKB-UniRule"/>
</dbReference>
<evidence type="ECO:0000256" key="19">
    <source>
        <dbReference type="HAMAP-Rule" id="MF_00037"/>
    </source>
</evidence>
<keyword evidence="11 19" id="KW-0521">NADP</keyword>
<dbReference type="Pfam" id="PF01565">
    <property type="entry name" value="FAD_binding_4"/>
    <property type="match status" value="1"/>
</dbReference>
<evidence type="ECO:0000256" key="1">
    <source>
        <dbReference type="ARBA" id="ARBA00001974"/>
    </source>
</evidence>
<comment type="subcellular location">
    <subcellularLocation>
        <location evidence="3 19">Cytoplasm</location>
    </subcellularLocation>
</comment>
<dbReference type="InterPro" id="IPR003170">
    <property type="entry name" value="MurB"/>
</dbReference>
<evidence type="ECO:0000313" key="22">
    <source>
        <dbReference type="Proteomes" id="UP000309544"/>
    </source>
</evidence>
<dbReference type="InterPro" id="IPR006094">
    <property type="entry name" value="Oxid_FAD_bind_N"/>
</dbReference>
<dbReference type="InterPro" id="IPR011601">
    <property type="entry name" value="MurB_C"/>
</dbReference>
<dbReference type="InterPro" id="IPR016167">
    <property type="entry name" value="FAD-bd_PCMH_sub1"/>
</dbReference>
<dbReference type="NCBIfam" id="NF010480">
    <property type="entry name" value="PRK13905.1"/>
    <property type="match status" value="1"/>
</dbReference>
<reference evidence="21 22" key="1">
    <citation type="submission" date="2019-05" db="EMBL/GenBank/DDBJ databases">
        <title>Draft Whole-Genome sequence of the green sulfur bacterium Prosthecochloris vibrioformis DSM 260.</title>
        <authorList>
            <person name="Meyer T.E."/>
            <person name="Kyndt J.A."/>
        </authorList>
    </citation>
    <scope>NUCLEOTIDE SEQUENCE [LARGE SCALE GENOMIC DNA]</scope>
    <source>
        <strain evidence="21 22">DSM 260</strain>
    </source>
</reference>
<evidence type="ECO:0000256" key="5">
    <source>
        <dbReference type="ARBA" id="ARBA00012518"/>
    </source>
</evidence>
<dbReference type="GO" id="GO:0008360">
    <property type="term" value="P:regulation of cell shape"/>
    <property type="evidence" value="ECO:0007669"/>
    <property type="project" value="UniProtKB-KW"/>
</dbReference>
<keyword evidence="12 19" id="KW-0133">Cell shape</keyword>
<comment type="caution">
    <text evidence="21">The sequence shown here is derived from an EMBL/GenBank/DDBJ whole genome shotgun (WGS) entry which is preliminary data.</text>
</comment>
<organism evidence="21 22">
    <name type="scientific">Prosthecochloris vibrioformis</name>
    <name type="common">Chlorobium vibrioforme</name>
    <dbReference type="NCBI Taxonomy" id="1098"/>
    <lineage>
        <taxon>Bacteria</taxon>
        <taxon>Pseudomonadati</taxon>
        <taxon>Chlorobiota</taxon>
        <taxon>Chlorobiia</taxon>
        <taxon>Chlorobiales</taxon>
        <taxon>Chlorobiaceae</taxon>
        <taxon>Prosthecochloris</taxon>
    </lineage>
</organism>
<dbReference type="PANTHER" id="PTHR21071">
    <property type="entry name" value="UDP-N-ACETYLENOLPYRUVOYLGLUCOSAMINE REDUCTASE"/>
    <property type="match status" value="1"/>
</dbReference>
<dbReference type="SUPFAM" id="SSF56194">
    <property type="entry name" value="Uridine diphospho-N-Acetylenolpyruvylglucosamine reductase, MurB, C-terminal domain"/>
    <property type="match status" value="1"/>
</dbReference>
<dbReference type="AlphaFoldDB" id="A0A5C4S4S1"/>
<feature type="active site" evidence="19">
    <location>
        <position position="172"/>
    </location>
</feature>
<evidence type="ECO:0000256" key="2">
    <source>
        <dbReference type="ARBA" id="ARBA00003921"/>
    </source>
</evidence>
<dbReference type="GO" id="GO:0005829">
    <property type="term" value="C:cytosol"/>
    <property type="evidence" value="ECO:0007669"/>
    <property type="project" value="TreeGrafter"/>
</dbReference>
<evidence type="ECO:0000256" key="11">
    <source>
        <dbReference type="ARBA" id="ARBA00022857"/>
    </source>
</evidence>
<keyword evidence="9 19" id="KW-0285">Flavoprotein</keyword>
<dbReference type="InterPro" id="IPR016166">
    <property type="entry name" value="FAD-bd_PCMH"/>
</dbReference>
<evidence type="ECO:0000259" key="20">
    <source>
        <dbReference type="PROSITE" id="PS51387"/>
    </source>
</evidence>
<dbReference type="Gene3D" id="3.30.43.10">
    <property type="entry name" value="Uridine Diphospho-n-acetylenolpyruvylglucosamine Reductase, domain 2"/>
    <property type="match status" value="1"/>
</dbReference>
<comment type="function">
    <text evidence="2 19">Cell wall formation.</text>
</comment>
<dbReference type="Pfam" id="PF02873">
    <property type="entry name" value="MurB_C"/>
    <property type="match status" value="1"/>
</dbReference>
<dbReference type="Gene3D" id="3.90.78.10">
    <property type="entry name" value="UDP-N-acetylenolpyruvoylglucosamine reductase, C-terminal domain"/>
    <property type="match status" value="1"/>
</dbReference>
<evidence type="ECO:0000256" key="12">
    <source>
        <dbReference type="ARBA" id="ARBA00022960"/>
    </source>
</evidence>
<evidence type="ECO:0000256" key="7">
    <source>
        <dbReference type="ARBA" id="ARBA00022490"/>
    </source>
</evidence>
<dbReference type="InterPro" id="IPR036635">
    <property type="entry name" value="MurB_C_sf"/>
</dbReference>
<evidence type="ECO:0000256" key="17">
    <source>
        <dbReference type="ARBA" id="ARBA00031026"/>
    </source>
</evidence>
<evidence type="ECO:0000256" key="18">
    <source>
        <dbReference type="ARBA" id="ARBA00048914"/>
    </source>
</evidence>
<comment type="catalytic activity">
    <reaction evidence="18 19">
        <text>UDP-N-acetyl-alpha-D-muramate + NADP(+) = UDP-N-acetyl-3-O-(1-carboxyvinyl)-alpha-D-glucosamine + NADPH + H(+)</text>
        <dbReference type="Rhea" id="RHEA:12248"/>
        <dbReference type="ChEBI" id="CHEBI:15378"/>
        <dbReference type="ChEBI" id="CHEBI:57783"/>
        <dbReference type="ChEBI" id="CHEBI:58349"/>
        <dbReference type="ChEBI" id="CHEBI:68483"/>
        <dbReference type="ChEBI" id="CHEBI:70757"/>
        <dbReference type="EC" id="1.3.1.98"/>
    </reaction>
</comment>
<keyword evidence="22" id="KW-1185">Reference proteome</keyword>
<keyword evidence="16 19" id="KW-0961">Cell wall biogenesis/degradation</keyword>
<evidence type="ECO:0000256" key="15">
    <source>
        <dbReference type="ARBA" id="ARBA00023306"/>
    </source>
</evidence>
<evidence type="ECO:0000256" key="8">
    <source>
        <dbReference type="ARBA" id="ARBA00022618"/>
    </source>
</evidence>
<evidence type="ECO:0000256" key="14">
    <source>
        <dbReference type="ARBA" id="ARBA00023002"/>
    </source>
</evidence>
<keyword evidence="15 19" id="KW-0131">Cell cycle</keyword>
<dbReference type="GO" id="GO:0071555">
    <property type="term" value="P:cell wall organization"/>
    <property type="evidence" value="ECO:0007669"/>
    <property type="project" value="UniProtKB-KW"/>
</dbReference>
<keyword evidence="8 19" id="KW-0132">Cell division</keyword>
<dbReference type="GO" id="GO:0008762">
    <property type="term" value="F:UDP-N-acetylmuramate dehydrogenase activity"/>
    <property type="evidence" value="ECO:0007669"/>
    <property type="project" value="UniProtKB-UniRule"/>
</dbReference>
<dbReference type="SUPFAM" id="SSF56176">
    <property type="entry name" value="FAD-binding/transporter-associated domain-like"/>
    <property type="match status" value="1"/>
</dbReference>
<evidence type="ECO:0000256" key="6">
    <source>
        <dbReference type="ARBA" id="ARBA00015188"/>
    </source>
</evidence>
<evidence type="ECO:0000256" key="10">
    <source>
        <dbReference type="ARBA" id="ARBA00022827"/>
    </source>
</evidence>
<keyword evidence="7 19" id="KW-0963">Cytoplasm</keyword>
<dbReference type="UniPathway" id="UPA00219"/>
<accession>A0A5C4S4S1</accession>
<gene>
    <name evidence="19 21" type="primary">murB</name>
    <name evidence="21" type="ORF">FGF68_00380</name>
</gene>
<name>A0A5C4S4S1_PROVB</name>
<comment type="pathway">
    <text evidence="4 19">Cell wall biogenesis; peptidoglycan biosynthesis.</text>
</comment>
<feature type="active site" evidence="19">
    <location>
        <position position="299"/>
    </location>
</feature>
<dbReference type="RefSeq" id="WP_083188216.1">
    <property type="nucleotide sequence ID" value="NZ_VDCI01000001.1"/>
</dbReference>
<feature type="active site" description="Proton donor" evidence="19">
    <location>
        <position position="223"/>
    </location>
</feature>
<dbReference type="PANTHER" id="PTHR21071:SF4">
    <property type="entry name" value="UDP-N-ACETYLENOLPYRUVOYLGLUCOSAMINE REDUCTASE"/>
    <property type="match status" value="1"/>
</dbReference>
<dbReference type="GO" id="GO:0051301">
    <property type="term" value="P:cell division"/>
    <property type="evidence" value="ECO:0007669"/>
    <property type="project" value="UniProtKB-KW"/>
</dbReference>
<dbReference type="InterPro" id="IPR036318">
    <property type="entry name" value="FAD-bd_PCMH-like_sf"/>
</dbReference>
<dbReference type="HAMAP" id="MF_00037">
    <property type="entry name" value="MurB"/>
    <property type="match status" value="1"/>
</dbReference>
<comment type="similarity">
    <text evidence="19">Belongs to the MurB family.</text>
</comment>
<sequence length="311" mass="33888">MLNMQELLSLVKGRVAIGEEMREHTSFRIGGPADFFIEPMDRQDFIRAVGFFTSRRIPFVILGRGSNILVHDEGIRGGVIMTGTALQQFSIKKQQVEADAGVSVSLLAEKTFSSSLGGIELLQGIPGTVGGAVRMNAGAWGQEIFQVLSWVEVLRGGRTSVLYPDELEYGYRQGGFGSEIVLRAGFRLKRLSEREHAERSRRVQEIRLQRARTQPLSFPNAGSVFKNPERSIGGESLSAGALIDRCGLKGYSCGGALVSELHGNFIVNTGSASAADVMKLVEVIRNRVAERFGVVLELEIGLLGFDGVICR</sequence>
<keyword evidence="14 19" id="KW-0560">Oxidoreductase</keyword>
<dbReference type="EMBL" id="VDCI01000001">
    <property type="protein sequence ID" value="TNJ38147.1"/>
    <property type="molecule type" value="Genomic_DNA"/>
</dbReference>
<evidence type="ECO:0000256" key="9">
    <source>
        <dbReference type="ARBA" id="ARBA00022630"/>
    </source>
</evidence>
<evidence type="ECO:0000256" key="16">
    <source>
        <dbReference type="ARBA" id="ARBA00023316"/>
    </source>
</evidence>
<proteinExistence type="inferred from homology"/>
<evidence type="ECO:0000313" key="21">
    <source>
        <dbReference type="EMBL" id="TNJ38147.1"/>
    </source>
</evidence>
<keyword evidence="13 19" id="KW-0573">Peptidoglycan synthesis</keyword>
<comment type="cofactor">
    <cofactor evidence="1 19">
        <name>FAD</name>
        <dbReference type="ChEBI" id="CHEBI:57692"/>
    </cofactor>
</comment>
<dbReference type="GO" id="GO:0071949">
    <property type="term" value="F:FAD binding"/>
    <property type="evidence" value="ECO:0007669"/>
    <property type="project" value="InterPro"/>
</dbReference>
<evidence type="ECO:0000256" key="3">
    <source>
        <dbReference type="ARBA" id="ARBA00004496"/>
    </source>
</evidence>
<dbReference type="InterPro" id="IPR016169">
    <property type="entry name" value="FAD-bd_PCMH_sub2"/>
</dbReference>
<protein>
    <recommendedName>
        <fullName evidence="6 19">UDP-N-acetylenolpyruvoylglucosamine reductase</fullName>
        <ecNumber evidence="5 19">1.3.1.98</ecNumber>
    </recommendedName>
    <alternativeName>
        <fullName evidence="17 19">UDP-N-acetylmuramate dehydrogenase</fullName>
    </alternativeName>
</protein>
<dbReference type="NCBIfam" id="TIGR00179">
    <property type="entry name" value="murB"/>
    <property type="match status" value="1"/>
</dbReference>
<feature type="domain" description="FAD-binding PCMH-type" evidence="20">
    <location>
        <begin position="28"/>
        <end position="191"/>
    </location>
</feature>
<keyword evidence="10 19" id="KW-0274">FAD</keyword>
<dbReference type="Proteomes" id="UP000309544">
    <property type="component" value="Unassembled WGS sequence"/>
</dbReference>
<evidence type="ECO:0000256" key="4">
    <source>
        <dbReference type="ARBA" id="ARBA00004752"/>
    </source>
</evidence>
<dbReference type="EC" id="1.3.1.98" evidence="5 19"/>